<dbReference type="InterPro" id="IPR045076">
    <property type="entry name" value="MutS"/>
</dbReference>
<evidence type="ECO:0000256" key="4">
    <source>
        <dbReference type="ARBA" id="ARBA00022840"/>
    </source>
</evidence>
<evidence type="ECO:0000313" key="9">
    <source>
        <dbReference type="EMBL" id="OYV02757.1"/>
    </source>
</evidence>
<dbReference type="GO" id="GO:0005829">
    <property type="term" value="C:cytosol"/>
    <property type="evidence" value="ECO:0007669"/>
    <property type="project" value="TreeGrafter"/>
</dbReference>
<protein>
    <submittedName>
        <fullName evidence="9">DNA mismatch repair protein MutS</fullName>
    </submittedName>
</protein>
<dbReference type="Pfam" id="PF05190">
    <property type="entry name" value="MutS_IV"/>
    <property type="match status" value="1"/>
</dbReference>
<dbReference type="PANTHER" id="PTHR11361">
    <property type="entry name" value="DNA MISMATCH REPAIR PROTEIN MUTS FAMILY MEMBER"/>
    <property type="match status" value="1"/>
</dbReference>
<evidence type="ECO:0000256" key="7">
    <source>
        <dbReference type="SAM" id="Coils"/>
    </source>
</evidence>
<dbReference type="SUPFAM" id="SSF48334">
    <property type="entry name" value="DNA repair protein MutS, domain III"/>
    <property type="match status" value="1"/>
</dbReference>
<dbReference type="SMART" id="SM00533">
    <property type="entry name" value="MUTSd"/>
    <property type="match status" value="1"/>
</dbReference>
<organism evidence="9 10">
    <name type="scientific">candidate division WOR-3 bacterium 4484_18</name>
    <dbReference type="NCBI Taxonomy" id="2020626"/>
    <lineage>
        <taxon>Bacteria</taxon>
        <taxon>Bacteria division WOR-3</taxon>
    </lineage>
</organism>
<keyword evidence="3" id="KW-0227">DNA damage</keyword>
<keyword evidence="6" id="KW-0234">DNA repair</keyword>
<dbReference type="GO" id="GO:0005524">
    <property type="term" value="F:ATP binding"/>
    <property type="evidence" value="ECO:0007669"/>
    <property type="project" value="UniProtKB-KW"/>
</dbReference>
<dbReference type="PANTHER" id="PTHR11361:SF34">
    <property type="entry name" value="DNA MISMATCH REPAIR PROTEIN MSH1, MITOCHONDRIAL"/>
    <property type="match status" value="1"/>
</dbReference>
<dbReference type="InterPro" id="IPR007696">
    <property type="entry name" value="DNA_mismatch_repair_MutS_core"/>
</dbReference>
<accession>A0A257LSW8</accession>
<evidence type="ECO:0000256" key="1">
    <source>
        <dbReference type="ARBA" id="ARBA00006271"/>
    </source>
</evidence>
<dbReference type="EMBL" id="NMUJ01000054">
    <property type="protein sequence ID" value="OYV02757.1"/>
    <property type="molecule type" value="Genomic_DNA"/>
</dbReference>
<dbReference type="Proteomes" id="UP000216312">
    <property type="component" value="Unassembled WGS sequence"/>
</dbReference>
<comment type="caution">
    <text evidence="9">The sequence shown here is derived from an EMBL/GenBank/DDBJ whole genome shotgun (WGS) entry which is preliminary data.</text>
</comment>
<evidence type="ECO:0000256" key="3">
    <source>
        <dbReference type="ARBA" id="ARBA00022763"/>
    </source>
</evidence>
<evidence type="ECO:0000256" key="5">
    <source>
        <dbReference type="ARBA" id="ARBA00023125"/>
    </source>
</evidence>
<feature type="non-terminal residue" evidence="9">
    <location>
        <position position="192"/>
    </location>
</feature>
<dbReference type="Gene3D" id="1.10.1420.10">
    <property type="match status" value="1"/>
</dbReference>
<keyword evidence="4" id="KW-0067">ATP-binding</keyword>
<keyword evidence="5" id="KW-0238">DNA-binding</keyword>
<evidence type="ECO:0000313" key="10">
    <source>
        <dbReference type="Proteomes" id="UP000216312"/>
    </source>
</evidence>
<feature type="coiled-coil region" evidence="7">
    <location>
        <begin position="128"/>
        <end position="170"/>
    </location>
</feature>
<dbReference type="Pfam" id="PF05192">
    <property type="entry name" value="MutS_III"/>
    <property type="match status" value="1"/>
</dbReference>
<sequence length="192" mass="22299">MLLPKINELLPQSLSEWKVTDLHEVADIIDKTLVEDPPTKITEGGLIRDGANAELDELRQIVREGKNWIAQLEARERIRTGIESLKVGYNSVFGYYIEVTKPNLHKVPKDYIRKQTLVNAERFITPELKEYESKVLHAEDRIKDLEYKLYNELRKEVAKYTTSMQEVAHKLAELDVLASLAYVARKYNYVRP</sequence>
<dbReference type="AlphaFoldDB" id="A0A257LSW8"/>
<proteinExistence type="inferred from homology"/>
<dbReference type="InterPro" id="IPR007861">
    <property type="entry name" value="DNA_mismatch_repair_MutS_clamp"/>
</dbReference>
<evidence type="ECO:0000259" key="8">
    <source>
        <dbReference type="SMART" id="SM00533"/>
    </source>
</evidence>
<comment type="similarity">
    <text evidence="1">Belongs to the DNA mismatch repair MutS family.</text>
</comment>
<gene>
    <name evidence="9" type="ORF">CGW93_03875</name>
</gene>
<evidence type="ECO:0000256" key="2">
    <source>
        <dbReference type="ARBA" id="ARBA00022741"/>
    </source>
</evidence>
<dbReference type="InterPro" id="IPR036187">
    <property type="entry name" value="DNA_mismatch_repair_MutS_sf"/>
</dbReference>
<keyword evidence="2" id="KW-0547">Nucleotide-binding</keyword>
<dbReference type="GO" id="GO:0006298">
    <property type="term" value="P:mismatch repair"/>
    <property type="evidence" value="ECO:0007669"/>
    <property type="project" value="InterPro"/>
</dbReference>
<feature type="domain" description="DNA mismatch repair protein MutS core" evidence="8">
    <location>
        <begin position="1"/>
        <end position="192"/>
    </location>
</feature>
<dbReference type="GO" id="GO:0140664">
    <property type="term" value="F:ATP-dependent DNA damage sensor activity"/>
    <property type="evidence" value="ECO:0007669"/>
    <property type="project" value="InterPro"/>
</dbReference>
<dbReference type="FunFam" id="1.10.1420.10:FF:000007">
    <property type="entry name" value="DNA mismatch repair protein MutS"/>
    <property type="match status" value="1"/>
</dbReference>
<dbReference type="GO" id="GO:0030983">
    <property type="term" value="F:mismatched DNA binding"/>
    <property type="evidence" value="ECO:0007669"/>
    <property type="project" value="InterPro"/>
</dbReference>
<name>A0A257LSW8_UNCW3</name>
<evidence type="ECO:0000256" key="6">
    <source>
        <dbReference type="ARBA" id="ARBA00023204"/>
    </source>
</evidence>
<keyword evidence="7" id="KW-0175">Coiled coil</keyword>
<reference evidence="10" key="1">
    <citation type="submission" date="2017-07" db="EMBL/GenBank/DDBJ databases">
        <title>Novel pathways for hydrocarbon cycling and metabolic interdependencies in hydrothermal sediment communities.</title>
        <authorList>
            <person name="Dombrowski N."/>
            <person name="Seitz K."/>
            <person name="Teske A."/>
            <person name="Baker B."/>
        </authorList>
    </citation>
    <scope>NUCLEOTIDE SEQUENCE [LARGE SCALE GENOMIC DNA]</scope>
</reference>